<keyword evidence="1" id="KW-0472">Membrane</keyword>
<keyword evidence="1" id="KW-0812">Transmembrane</keyword>
<protein>
    <recommendedName>
        <fullName evidence="4">YcxB-like protein domain-containing protein</fullName>
    </recommendedName>
</protein>
<keyword evidence="3" id="KW-1185">Reference proteome</keyword>
<name>A0ABY4BVG6_9FLAO</name>
<feature type="transmembrane region" description="Helical" evidence="1">
    <location>
        <begin position="50"/>
        <end position="74"/>
    </location>
</feature>
<accession>A0ABY4BVG6</accession>
<evidence type="ECO:0008006" key="4">
    <source>
        <dbReference type="Google" id="ProtNLM"/>
    </source>
</evidence>
<dbReference type="EMBL" id="CP094532">
    <property type="protein sequence ID" value="UOE41696.1"/>
    <property type="molecule type" value="Genomic_DNA"/>
</dbReference>
<feature type="transmembrane region" description="Helical" evidence="1">
    <location>
        <begin position="20"/>
        <end position="38"/>
    </location>
</feature>
<evidence type="ECO:0000313" key="3">
    <source>
        <dbReference type="Proteomes" id="UP000831460"/>
    </source>
</evidence>
<keyword evidence="1" id="KW-1133">Transmembrane helix</keyword>
<reference evidence="2 3" key="1">
    <citation type="submission" date="2022-03" db="EMBL/GenBank/DDBJ databases">
        <title>Chryseobacterium sp. isolated from particulate matters in swine house.</title>
        <authorList>
            <person name="Won M."/>
            <person name="Kim S.-J."/>
            <person name="Kwon S.-W."/>
        </authorList>
    </citation>
    <scope>NUCLEOTIDE SEQUENCE [LARGE SCALE GENOMIC DNA]</scope>
    <source>
        <strain evidence="2 3">SC2-2</strain>
    </source>
</reference>
<evidence type="ECO:0000256" key="1">
    <source>
        <dbReference type="SAM" id="Phobius"/>
    </source>
</evidence>
<evidence type="ECO:0000313" key="2">
    <source>
        <dbReference type="EMBL" id="UOE41696.1"/>
    </source>
</evidence>
<dbReference type="Proteomes" id="UP000831460">
    <property type="component" value="Chromosome"/>
</dbReference>
<proteinExistence type="predicted"/>
<sequence length="147" mass="17793">MKFEYQIQEKEFIKLRFFLAYRKPSYIFAMIVFMALAMKELRELVVFGRYSQFGVFILLITFYFVIVAPIINYFRFKREYRSSKPLQQRVISEITDEKMTDISDETKLKFPGILFTKSKKQIPGFYFFTQIICLDFLQKGRCQKIKF</sequence>
<organism evidence="2 3">
    <name type="scientific">Chryseobacterium suipulveris</name>
    <dbReference type="NCBI Taxonomy" id="2929800"/>
    <lineage>
        <taxon>Bacteria</taxon>
        <taxon>Pseudomonadati</taxon>
        <taxon>Bacteroidota</taxon>
        <taxon>Flavobacteriia</taxon>
        <taxon>Flavobacteriales</taxon>
        <taxon>Weeksellaceae</taxon>
        <taxon>Chryseobacterium group</taxon>
        <taxon>Chryseobacterium</taxon>
    </lineage>
</organism>
<gene>
    <name evidence="2" type="ORF">MTP09_03395</name>
</gene>